<dbReference type="InterPro" id="IPR001034">
    <property type="entry name" value="DeoR_HTH"/>
</dbReference>
<evidence type="ECO:0000313" key="4">
    <source>
        <dbReference type="EMBL" id="MFC5907478.1"/>
    </source>
</evidence>
<keyword evidence="1" id="KW-0805">Transcription regulation</keyword>
<dbReference type="InterPro" id="IPR013196">
    <property type="entry name" value="HTH_11"/>
</dbReference>
<dbReference type="PROSITE" id="PS52050">
    <property type="entry name" value="WYL"/>
    <property type="match status" value="1"/>
</dbReference>
<dbReference type="InterPro" id="IPR057727">
    <property type="entry name" value="WCX_dom"/>
</dbReference>
<dbReference type="EMBL" id="JBHSQJ010000034">
    <property type="protein sequence ID" value="MFC5907478.1"/>
    <property type="molecule type" value="Genomic_DNA"/>
</dbReference>
<name>A0ABW1G046_9ACTN</name>
<dbReference type="Pfam" id="PF25583">
    <property type="entry name" value="WCX"/>
    <property type="match status" value="1"/>
</dbReference>
<dbReference type="InterPro" id="IPR051534">
    <property type="entry name" value="CBASS_pafABC_assoc_protein"/>
</dbReference>
<dbReference type="RefSeq" id="WP_380581944.1">
    <property type="nucleotide sequence ID" value="NZ_JBHSQJ010000034.1"/>
</dbReference>
<dbReference type="Pfam" id="PF13280">
    <property type="entry name" value="WYL"/>
    <property type="match status" value="1"/>
</dbReference>
<protein>
    <submittedName>
        <fullName evidence="4">Helix-turn-helix transcriptional regulator</fullName>
    </submittedName>
</protein>
<dbReference type="Proteomes" id="UP001596174">
    <property type="component" value="Unassembled WGS sequence"/>
</dbReference>
<comment type="caution">
    <text evidence="4">The sequence shown here is derived from an EMBL/GenBank/DDBJ whole genome shotgun (WGS) entry which is preliminary data.</text>
</comment>
<dbReference type="Gene3D" id="1.10.10.10">
    <property type="entry name" value="Winged helix-like DNA-binding domain superfamily/Winged helix DNA-binding domain"/>
    <property type="match status" value="1"/>
</dbReference>
<evidence type="ECO:0000256" key="1">
    <source>
        <dbReference type="ARBA" id="ARBA00023015"/>
    </source>
</evidence>
<feature type="domain" description="HTH deoR-type" evidence="3">
    <location>
        <begin position="2"/>
        <end position="60"/>
    </location>
</feature>
<evidence type="ECO:0000256" key="2">
    <source>
        <dbReference type="ARBA" id="ARBA00023163"/>
    </source>
</evidence>
<proteinExistence type="predicted"/>
<accession>A0ABW1G046</accession>
<dbReference type="SUPFAM" id="SSF46785">
    <property type="entry name" value="Winged helix' DNA-binding domain"/>
    <property type="match status" value="1"/>
</dbReference>
<evidence type="ECO:0000313" key="5">
    <source>
        <dbReference type="Proteomes" id="UP001596174"/>
    </source>
</evidence>
<keyword evidence="5" id="KW-1185">Reference proteome</keyword>
<sequence length="345" mass="36795">MRAGRLVAMVLLLQSRGRMTAEQLSAELEVSVRTVYRDVEALNGAGVPVYGDAGHGGGFRLLDGYRTQLTGLQAEEAESLFLSGAPGAAAGLGLDRVLAVAQLKLEAALPAPLRGRAGRVRERFHLDAPGWYREQDAPPHLAVVADAVWQQRRLRMRYRRWAAPQEVVRQVEPYGLVLKSGVWYLVAGVVGAAGAAAPEGAAGAVRTYRVSQVLDVQAEGGCFERPAGFDLAAHWEAYLAEYDARRLRLHAVLRLRQELVARLPDLVDAAVVRAVAESAAGAAAGDADAEGSGADGWVTVTVPVESVALAVPMVLAWGADAEVLGPPELRQAMVLAVRNLAERYS</sequence>
<dbReference type="PANTHER" id="PTHR34580">
    <property type="match status" value="1"/>
</dbReference>
<keyword evidence="2" id="KW-0804">Transcription</keyword>
<reference evidence="5" key="1">
    <citation type="journal article" date="2019" name="Int. J. Syst. Evol. Microbiol.">
        <title>The Global Catalogue of Microorganisms (GCM) 10K type strain sequencing project: providing services to taxonomists for standard genome sequencing and annotation.</title>
        <authorList>
            <consortium name="The Broad Institute Genomics Platform"/>
            <consortium name="The Broad Institute Genome Sequencing Center for Infectious Disease"/>
            <person name="Wu L."/>
            <person name="Ma J."/>
        </authorList>
    </citation>
    <scope>NUCLEOTIDE SEQUENCE [LARGE SCALE GENOMIC DNA]</scope>
    <source>
        <strain evidence="5">JCM 4816</strain>
    </source>
</reference>
<dbReference type="InterPro" id="IPR036388">
    <property type="entry name" value="WH-like_DNA-bd_sf"/>
</dbReference>
<evidence type="ECO:0000259" key="3">
    <source>
        <dbReference type="PROSITE" id="PS51000"/>
    </source>
</evidence>
<dbReference type="Pfam" id="PF08279">
    <property type="entry name" value="HTH_11"/>
    <property type="match status" value="1"/>
</dbReference>
<gene>
    <name evidence="4" type="ORF">ACFP3V_09615</name>
</gene>
<organism evidence="4 5">
    <name type="scientific">Streptacidiphilus monticola</name>
    <dbReference type="NCBI Taxonomy" id="2161674"/>
    <lineage>
        <taxon>Bacteria</taxon>
        <taxon>Bacillati</taxon>
        <taxon>Actinomycetota</taxon>
        <taxon>Actinomycetes</taxon>
        <taxon>Kitasatosporales</taxon>
        <taxon>Streptomycetaceae</taxon>
        <taxon>Streptacidiphilus</taxon>
    </lineage>
</organism>
<dbReference type="InterPro" id="IPR036390">
    <property type="entry name" value="WH_DNA-bd_sf"/>
</dbReference>
<dbReference type="PROSITE" id="PS51000">
    <property type="entry name" value="HTH_DEOR_2"/>
    <property type="match status" value="1"/>
</dbReference>
<dbReference type="PANTHER" id="PTHR34580:SF1">
    <property type="entry name" value="PROTEIN PAFC"/>
    <property type="match status" value="1"/>
</dbReference>
<dbReference type="InterPro" id="IPR026881">
    <property type="entry name" value="WYL_dom"/>
</dbReference>